<feature type="transmembrane region" description="Helical" evidence="2">
    <location>
        <begin position="225"/>
        <end position="244"/>
    </location>
</feature>
<organism evidence="4 5">
    <name type="scientific">Streptosporangium fragile</name>
    <dbReference type="NCBI Taxonomy" id="46186"/>
    <lineage>
        <taxon>Bacteria</taxon>
        <taxon>Bacillati</taxon>
        <taxon>Actinomycetota</taxon>
        <taxon>Actinomycetes</taxon>
        <taxon>Streptosporangiales</taxon>
        <taxon>Streptosporangiaceae</taxon>
        <taxon>Streptosporangium</taxon>
    </lineage>
</organism>
<proteinExistence type="predicted"/>
<dbReference type="InterPro" id="IPR025711">
    <property type="entry name" value="PepSY"/>
</dbReference>
<keyword evidence="2" id="KW-1133">Transmembrane helix</keyword>
<evidence type="ECO:0000313" key="5">
    <source>
        <dbReference type="Proteomes" id="UP001500831"/>
    </source>
</evidence>
<dbReference type="InterPro" id="IPR005625">
    <property type="entry name" value="PepSY-ass_TM"/>
</dbReference>
<feature type="compositionally biased region" description="Basic and acidic residues" evidence="1">
    <location>
        <begin position="272"/>
        <end position="284"/>
    </location>
</feature>
<dbReference type="RefSeq" id="WP_344973827.1">
    <property type="nucleotide sequence ID" value="NZ_BAAAVI010000028.1"/>
</dbReference>
<reference evidence="4 5" key="1">
    <citation type="journal article" date="2019" name="Int. J. Syst. Evol. Microbiol.">
        <title>The Global Catalogue of Microorganisms (GCM) 10K type strain sequencing project: providing services to taxonomists for standard genome sequencing and annotation.</title>
        <authorList>
            <consortium name="The Broad Institute Genomics Platform"/>
            <consortium name="The Broad Institute Genome Sequencing Center for Infectious Disease"/>
            <person name="Wu L."/>
            <person name="Ma J."/>
        </authorList>
    </citation>
    <scope>NUCLEOTIDE SEQUENCE [LARGE SCALE GENOMIC DNA]</scope>
    <source>
        <strain evidence="4 5">JCM 6242</strain>
    </source>
</reference>
<feature type="transmembrane region" description="Helical" evidence="2">
    <location>
        <begin position="378"/>
        <end position="398"/>
    </location>
</feature>
<sequence length="496" mass="52422">MTSDVGVRPETGPATPAAPSTWATLRALLLRLHFYAGILVAPFLLVAAVTGLLYAASFQLEKVVHAHELTVPVPAGQERLPLARQVTAATAAHPGGTVGAVRPAAEPGQTTRVLLDVPGLAESTRLAVFVDPYTGEVRGVLESYGSSGALPVRTWISQFHRHLHLGEPGRLYSELAASWLWAVALGGVVLWTTRRRRAGRRLRRIVAPERRARGLRGTLSRHGSVGLWALVGLLFLSATGLTWSKYAGANVDVLQSALDWSTPSISSAASDHGAHGAGGHERHGAAHPADADQVVRAAAGKGLSGPLEIVWPAEPGALYIVKEMDRLWPQRNDQVAVDPVSGQVTAELRFDDYPLAAKLTRWGIDGHMGLLFGLPNQVLLAALATGLICLIVWGYRMWWLRRPTRGFGTPYGRGNLRRLPLAAVLPLAAAVVALGVFLPLLGVSLAAFLVLDVVLARVAASRAKRPGAAEVGAAEPEAGVPDAGGSRARDGVDVSG</sequence>
<feature type="compositionally biased region" description="Basic and acidic residues" evidence="1">
    <location>
        <begin position="487"/>
        <end position="496"/>
    </location>
</feature>
<dbReference type="PANTHER" id="PTHR34219">
    <property type="entry name" value="IRON-REGULATED INNER MEMBRANE PROTEIN-RELATED"/>
    <property type="match status" value="1"/>
</dbReference>
<keyword evidence="5" id="KW-1185">Reference proteome</keyword>
<dbReference type="PANTHER" id="PTHR34219:SF1">
    <property type="entry name" value="PEPSY DOMAIN-CONTAINING PROTEIN"/>
    <property type="match status" value="1"/>
</dbReference>
<evidence type="ECO:0000313" key="4">
    <source>
        <dbReference type="EMBL" id="GAA2878941.1"/>
    </source>
</evidence>
<dbReference type="Pfam" id="PF03929">
    <property type="entry name" value="PepSY_TM"/>
    <property type="match status" value="1"/>
</dbReference>
<feature type="region of interest" description="Disordered" evidence="1">
    <location>
        <begin position="269"/>
        <end position="289"/>
    </location>
</feature>
<gene>
    <name evidence="4" type="ORF">GCM10010517_41110</name>
</gene>
<evidence type="ECO:0000259" key="3">
    <source>
        <dbReference type="Pfam" id="PF03413"/>
    </source>
</evidence>
<feature type="transmembrane region" description="Helical" evidence="2">
    <location>
        <begin position="419"/>
        <end position="437"/>
    </location>
</feature>
<feature type="transmembrane region" description="Helical" evidence="2">
    <location>
        <begin position="175"/>
        <end position="193"/>
    </location>
</feature>
<dbReference type="EMBL" id="BAAAVI010000028">
    <property type="protein sequence ID" value="GAA2878941.1"/>
    <property type="molecule type" value="Genomic_DNA"/>
</dbReference>
<evidence type="ECO:0000256" key="2">
    <source>
        <dbReference type="SAM" id="Phobius"/>
    </source>
</evidence>
<accession>A0ABN3VZG1</accession>
<evidence type="ECO:0000256" key="1">
    <source>
        <dbReference type="SAM" id="MobiDB-lite"/>
    </source>
</evidence>
<feature type="transmembrane region" description="Helical" evidence="2">
    <location>
        <begin position="34"/>
        <end position="56"/>
    </location>
</feature>
<dbReference type="Pfam" id="PF03413">
    <property type="entry name" value="PepSY"/>
    <property type="match status" value="1"/>
</dbReference>
<feature type="region of interest" description="Disordered" evidence="1">
    <location>
        <begin position="465"/>
        <end position="496"/>
    </location>
</feature>
<keyword evidence="2" id="KW-0812">Transmembrane</keyword>
<name>A0ABN3VZG1_9ACTN</name>
<dbReference type="Proteomes" id="UP001500831">
    <property type="component" value="Unassembled WGS sequence"/>
</dbReference>
<feature type="compositionally biased region" description="Low complexity" evidence="1">
    <location>
        <begin position="465"/>
        <end position="481"/>
    </location>
</feature>
<feature type="domain" description="PepSY" evidence="3">
    <location>
        <begin position="80"/>
        <end position="140"/>
    </location>
</feature>
<comment type="caution">
    <text evidence="4">The sequence shown here is derived from an EMBL/GenBank/DDBJ whole genome shotgun (WGS) entry which is preliminary data.</text>
</comment>
<keyword evidence="2" id="KW-0472">Membrane</keyword>
<protein>
    <submittedName>
        <fullName evidence="4">PepSY-associated TM helix domain-containing protein</fullName>
    </submittedName>
</protein>